<name>A0A146EYN3_ASPKA</name>
<dbReference type="AlphaFoldDB" id="A0A146EYN3"/>
<sequence length="334" mass="36147">MTHRNSDGRSGGQPVMEIASSIQRSGRFRTVIHNTTMMARPLITTFFSALVLLTHLLHVGASPVAEQAPLTDTDTDTTTYDTHYNLDTDTDTLTLTTNTAPPSWFTSTLLARRLLALSRTGTASTIFPSPLPPNSHTPPSLAGHSTTQTEYLADCEPHLPANDTSSESPRGLGNPTFLALHVATTFRNTAAGSNISLSLDWWDHVNDTSPLWPGFPLSEAGLPRVTLFGYVEPFETPVPEAVEAALRKCFLEKHPDAEAWLPGKEGAPHSSYWARLRVEQVYWIGGFGGLQRIGWLNVSEWRGVTQWGSGGGGGGFGDGSGRGWGDVRLPGEVE</sequence>
<evidence type="ECO:0000256" key="2">
    <source>
        <dbReference type="SAM" id="Phobius"/>
    </source>
</evidence>
<keyword evidence="2" id="KW-0472">Membrane</keyword>
<accession>A0A146EYN3</accession>
<comment type="caution">
    <text evidence="4">The sequence shown here is derived from an EMBL/GenBank/DDBJ whole genome shotgun (WGS) entry which is preliminary data.</text>
</comment>
<protein>
    <submittedName>
        <fullName evidence="4">Similar to An12g08890</fullName>
    </submittedName>
</protein>
<keyword evidence="2" id="KW-0812">Transmembrane</keyword>
<evidence type="ECO:0000256" key="1">
    <source>
        <dbReference type="SAM" id="MobiDB-lite"/>
    </source>
</evidence>
<dbReference type="VEuPathDB" id="FungiDB:ASPFODRAFT_663473"/>
<evidence type="ECO:0000313" key="5">
    <source>
        <dbReference type="Proteomes" id="UP000075230"/>
    </source>
</evidence>
<organism evidence="4 5">
    <name type="scientific">Aspergillus kawachii</name>
    <name type="common">White koji mold</name>
    <name type="synonym">Aspergillus awamori var. kawachi</name>
    <dbReference type="NCBI Taxonomy" id="1069201"/>
    <lineage>
        <taxon>Eukaryota</taxon>
        <taxon>Fungi</taxon>
        <taxon>Dikarya</taxon>
        <taxon>Ascomycota</taxon>
        <taxon>Pezizomycotina</taxon>
        <taxon>Eurotiomycetes</taxon>
        <taxon>Eurotiomycetidae</taxon>
        <taxon>Eurotiales</taxon>
        <taxon>Aspergillaceae</taxon>
        <taxon>Aspergillus</taxon>
        <taxon>Aspergillus subgen. Circumdati</taxon>
    </lineage>
</organism>
<feature type="transmembrane region" description="Helical" evidence="2">
    <location>
        <begin position="42"/>
        <end position="61"/>
    </location>
</feature>
<dbReference type="Gene3D" id="2.30.110.10">
    <property type="entry name" value="Electron Transport, Fmn-binding Protein, Chain A"/>
    <property type="match status" value="1"/>
</dbReference>
<dbReference type="Pfam" id="PF13883">
    <property type="entry name" value="CREG_beta-barrel"/>
    <property type="match status" value="1"/>
</dbReference>
<evidence type="ECO:0000313" key="4">
    <source>
        <dbReference type="EMBL" id="GAT18691.1"/>
    </source>
</evidence>
<reference evidence="4 5" key="1">
    <citation type="journal article" date="2016" name="DNA Res.">
        <title>Genome sequence of Aspergillus luchuensis NBRC 4314.</title>
        <authorList>
            <person name="Yamada O."/>
            <person name="Machida M."/>
            <person name="Hosoyama A."/>
            <person name="Goto M."/>
            <person name="Takahashi T."/>
            <person name="Futagami T."/>
            <person name="Yamagata Y."/>
            <person name="Takeuchi M."/>
            <person name="Kobayashi T."/>
            <person name="Koike H."/>
            <person name="Abe K."/>
            <person name="Asai K."/>
            <person name="Arita M."/>
            <person name="Fujita N."/>
            <person name="Fukuda K."/>
            <person name="Higa K."/>
            <person name="Horikawa H."/>
            <person name="Ishikawa T."/>
            <person name="Jinno K."/>
            <person name="Kato Y."/>
            <person name="Kirimura K."/>
            <person name="Mizutani O."/>
            <person name="Nakasone K."/>
            <person name="Sano M."/>
            <person name="Shiraishi Y."/>
            <person name="Tsukahara M."/>
            <person name="Gomi K."/>
        </authorList>
    </citation>
    <scope>NUCLEOTIDE SEQUENCE [LARGE SCALE GENOMIC DNA]</scope>
    <source>
        <strain evidence="4 5">RIB 2604</strain>
    </source>
</reference>
<evidence type="ECO:0000259" key="3">
    <source>
        <dbReference type="Pfam" id="PF13883"/>
    </source>
</evidence>
<reference evidence="5" key="2">
    <citation type="submission" date="2016-02" db="EMBL/GenBank/DDBJ databases">
        <title>Genome sequencing of Aspergillus luchuensis NBRC 4314.</title>
        <authorList>
            <person name="Yamada O."/>
        </authorList>
    </citation>
    <scope>NUCLEOTIDE SEQUENCE [LARGE SCALE GENOMIC DNA]</scope>
    <source>
        <strain evidence="5">RIB 2604</strain>
    </source>
</reference>
<dbReference type="SUPFAM" id="SSF50475">
    <property type="entry name" value="FMN-binding split barrel"/>
    <property type="match status" value="1"/>
</dbReference>
<dbReference type="PANTHER" id="PTHR37273">
    <property type="entry name" value="CHROMOSOME 8, WHOLE GENOME SHOTGUN SEQUENCE"/>
    <property type="match status" value="1"/>
</dbReference>
<feature type="domain" description="CREG-like beta-barrel" evidence="3">
    <location>
        <begin position="168"/>
        <end position="301"/>
    </location>
</feature>
<dbReference type="InterPro" id="IPR012349">
    <property type="entry name" value="Split_barrel_FMN-bd"/>
</dbReference>
<dbReference type="Proteomes" id="UP000075230">
    <property type="component" value="Unassembled WGS sequence"/>
</dbReference>
<feature type="region of interest" description="Disordered" evidence="1">
    <location>
        <begin position="126"/>
        <end position="145"/>
    </location>
</feature>
<feature type="compositionally biased region" description="Gly residues" evidence="1">
    <location>
        <begin position="310"/>
        <end position="324"/>
    </location>
</feature>
<dbReference type="InterPro" id="IPR055343">
    <property type="entry name" value="CREG_beta-barrel"/>
</dbReference>
<dbReference type="PANTHER" id="PTHR37273:SF1">
    <property type="entry name" value="ADL397C-AP"/>
    <property type="match status" value="1"/>
</dbReference>
<feature type="region of interest" description="Disordered" evidence="1">
    <location>
        <begin position="310"/>
        <end position="334"/>
    </location>
</feature>
<keyword evidence="2" id="KW-1133">Transmembrane helix</keyword>
<dbReference type="EMBL" id="BCWF01000001">
    <property type="protein sequence ID" value="GAT18691.1"/>
    <property type="molecule type" value="Genomic_DNA"/>
</dbReference>
<proteinExistence type="predicted"/>
<gene>
    <name evidence="4" type="ORF">RIB2604_00101850</name>
</gene>